<feature type="domain" description="WRKY" evidence="6">
    <location>
        <begin position="9"/>
        <end position="74"/>
    </location>
</feature>
<dbReference type="OrthoDB" id="1915472at2759"/>
<dbReference type="PANTHER" id="PTHR31221:SF111">
    <property type="entry name" value="WRKY TRANSCRIPTION FACTOR 43-RELATED"/>
    <property type="match status" value="1"/>
</dbReference>
<keyword evidence="4" id="KW-0804">Transcription</keyword>
<evidence type="ECO:0000256" key="2">
    <source>
        <dbReference type="ARBA" id="ARBA00023015"/>
    </source>
</evidence>
<evidence type="ECO:0000256" key="3">
    <source>
        <dbReference type="ARBA" id="ARBA00023125"/>
    </source>
</evidence>
<reference evidence="7 8" key="1">
    <citation type="journal article" date="2013" name="BMC Genomics">
        <title>The miniature genome of a carnivorous plant Genlisea aurea contains a low number of genes and short non-coding sequences.</title>
        <authorList>
            <person name="Leushkin E.V."/>
            <person name="Sutormin R.A."/>
            <person name="Nabieva E.R."/>
            <person name="Penin A.A."/>
            <person name="Kondrashov A.S."/>
            <person name="Logacheva M.D."/>
        </authorList>
    </citation>
    <scope>NUCLEOTIDE SEQUENCE [LARGE SCALE GENOMIC DNA]</scope>
</reference>
<evidence type="ECO:0000313" key="7">
    <source>
        <dbReference type="EMBL" id="EPS66166.1"/>
    </source>
</evidence>
<dbReference type="GO" id="GO:0003700">
    <property type="term" value="F:DNA-binding transcription factor activity"/>
    <property type="evidence" value="ECO:0007669"/>
    <property type="project" value="InterPro"/>
</dbReference>
<gene>
    <name evidence="7" type="ORF">M569_08613</name>
</gene>
<comment type="caution">
    <text evidence="7">The sequence shown here is derived from an EMBL/GenBank/DDBJ whole genome shotgun (WGS) entry which is preliminary data.</text>
</comment>
<evidence type="ECO:0000313" key="8">
    <source>
        <dbReference type="Proteomes" id="UP000015453"/>
    </source>
</evidence>
<feature type="non-terminal residue" evidence="7">
    <location>
        <position position="87"/>
    </location>
</feature>
<evidence type="ECO:0000256" key="1">
    <source>
        <dbReference type="ARBA" id="ARBA00004123"/>
    </source>
</evidence>
<dbReference type="PANTHER" id="PTHR31221">
    <property type="entry name" value="WRKY TRANSCRIPTION FACTOR PROTEIN 1-RELATED"/>
    <property type="match status" value="1"/>
</dbReference>
<dbReference type="Proteomes" id="UP000015453">
    <property type="component" value="Unassembled WGS sequence"/>
</dbReference>
<dbReference type="GO" id="GO:0043565">
    <property type="term" value="F:sequence-specific DNA binding"/>
    <property type="evidence" value="ECO:0007669"/>
    <property type="project" value="InterPro"/>
</dbReference>
<evidence type="ECO:0000259" key="6">
    <source>
        <dbReference type="PROSITE" id="PS50811"/>
    </source>
</evidence>
<dbReference type="SUPFAM" id="SSF118290">
    <property type="entry name" value="WRKY DNA-binding domain"/>
    <property type="match status" value="1"/>
</dbReference>
<keyword evidence="3" id="KW-0238">DNA-binding</keyword>
<evidence type="ECO:0000256" key="5">
    <source>
        <dbReference type="ARBA" id="ARBA00023242"/>
    </source>
</evidence>
<accession>S8CMZ8</accession>
<keyword evidence="2" id="KW-0805">Transcription regulation</keyword>
<dbReference type="Pfam" id="PF03106">
    <property type="entry name" value="WRKY"/>
    <property type="match status" value="1"/>
</dbReference>
<sequence length="87" mass="10123">QRVAFHTRSEQDVLDDGYKWRKYGHKSVKNSSHPRSYYCCTHHACGVKKQIQRLANDKSIVVTTYEGIHNHPSQNLLETLTPLLQFL</sequence>
<evidence type="ECO:0000256" key="4">
    <source>
        <dbReference type="ARBA" id="ARBA00023163"/>
    </source>
</evidence>
<dbReference type="InterPro" id="IPR044810">
    <property type="entry name" value="WRKY_plant"/>
</dbReference>
<dbReference type="GO" id="GO:0005634">
    <property type="term" value="C:nucleus"/>
    <property type="evidence" value="ECO:0007669"/>
    <property type="project" value="UniProtKB-SubCell"/>
</dbReference>
<dbReference type="SMART" id="SM00774">
    <property type="entry name" value="WRKY"/>
    <property type="match status" value="1"/>
</dbReference>
<name>S8CMZ8_9LAMI</name>
<keyword evidence="8" id="KW-1185">Reference proteome</keyword>
<dbReference type="AlphaFoldDB" id="S8CMZ8"/>
<protein>
    <recommendedName>
        <fullName evidence="6">WRKY domain-containing protein</fullName>
    </recommendedName>
</protein>
<feature type="non-terminal residue" evidence="7">
    <location>
        <position position="1"/>
    </location>
</feature>
<dbReference type="Gene3D" id="2.20.25.80">
    <property type="entry name" value="WRKY domain"/>
    <property type="match status" value="1"/>
</dbReference>
<dbReference type="InterPro" id="IPR003657">
    <property type="entry name" value="WRKY_dom"/>
</dbReference>
<proteinExistence type="predicted"/>
<keyword evidence="5" id="KW-0539">Nucleus</keyword>
<comment type="subcellular location">
    <subcellularLocation>
        <location evidence="1">Nucleus</location>
    </subcellularLocation>
</comment>
<dbReference type="FunFam" id="2.20.25.80:FF:000003">
    <property type="entry name" value="WRKY transcription factor 57"/>
    <property type="match status" value="1"/>
</dbReference>
<dbReference type="InterPro" id="IPR036576">
    <property type="entry name" value="WRKY_dom_sf"/>
</dbReference>
<organism evidence="7 8">
    <name type="scientific">Genlisea aurea</name>
    <dbReference type="NCBI Taxonomy" id="192259"/>
    <lineage>
        <taxon>Eukaryota</taxon>
        <taxon>Viridiplantae</taxon>
        <taxon>Streptophyta</taxon>
        <taxon>Embryophyta</taxon>
        <taxon>Tracheophyta</taxon>
        <taxon>Spermatophyta</taxon>
        <taxon>Magnoliopsida</taxon>
        <taxon>eudicotyledons</taxon>
        <taxon>Gunneridae</taxon>
        <taxon>Pentapetalae</taxon>
        <taxon>asterids</taxon>
        <taxon>lamiids</taxon>
        <taxon>Lamiales</taxon>
        <taxon>Lentibulariaceae</taxon>
        <taxon>Genlisea</taxon>
    </lineage>
</organism>
<dbReference type="EMBL" id="AUSU01003827">
    <property type="protein sequence ID" value="EPS66166.1"/>
    <property type="molecule type" value="Genomic_DNA"/>
</dbReference>
<dbReference type="PROSITE" id="PS50811">
    <property type="entry name" value="WRKY"/>
    <property type="match status" value="1"/>
</dbReference>